<accession>C2XU61</accession>
<feature type="coiled-coil region" evidence="1">
    <location>
        <begin position="379"/>
        <end position="406"/>
    </location>
</feature>
<keyword evidence="1" id="KW-0175">Coiled coil</keyword>
<dbReference type="GO" id="GO:0006302">
    <property type="term" value="P:double-strand break repair"/>
    <property type="evidence" value="ECO:0007669"/>
    <property type="project" value="InterPro"/>
</dbReference>
<dbReference type="Gene3D" id="3.40.50.300">
    <property type="entry name" value="P-loop containing nucleotide triphosphate hydrolases"/>
    <property type="match status" value="2"/>
</dbReference>
<dbReference type="AlphaFoldDB" id="C2XU61"/>
<dbReference type="SUPFAM" id="SSF52540">
    <property type="entry name" value="P-loop containing nucleoside triphosphate hydrolases"/>
    <property type="match status" value="1"/>
</dbReference>
<evidence type="ECO:0000313" key="3">
    <source>
        <dbReference type="EMBL" id="EEL70778.1"/>
    </source>
</evidence>
<proteinExistence type="predicted"/>
<dbReference type="GO" id="GO:0000731">
    <property type="term" value="P:DNA synthesis involved in DNA repair"/>
    <property type="evidence" value="ECO:0007669"/>
    <property type="project" value="TreeGrafter"/>
</dbReference>
<evidence type="ECO:0000256" key="1">
    <source>
        <dbReference type="SAM" id="Coils"/>
    </source>
</evidence>
<feature type="domain" description="Rad50/SbcC-type AAA" evidence="2">
    <location>
        <begin position="2"/>
        <end position="196"/>
    </location>
</feature>
<feature type="coiled-coil region" evidence="1">
    <location>
        <begin position="450"/>
        <end position="481"/>
    </location>
</feature>
<dbReference type="InterPro" id="IPR038729">
    <property type="entry name" value="Rad50/SbcC_AAA"/>
</dbReference>
<dbReference type="InterPro" id="IPR027417">
    <property type="entry name" value="P-loop_NTPase"/>
</dbReference>
<dbReference type="PANTHER" id="PTHR32182:SF0">
    <property type="entry name" value="DNA REPLICATION AND REPAIR PROTEIN RECF"/>
    <property type="match status" value="1"/>
</dbReference>
<sequence>MYLENFKSIDEAIVTFNGENLNVLDGPNGFGKTTIYDAIELVLTGGIKRISLNKIVTTTRGFNDHLLSKDQNKPTLVKVEFCSIDNPKEVIVLARRIVARELTVSNKRPNEFGYYKLYLLSSFEEEIPNEENKAKKKEISSNQIDKLLGVQNIAERFSLYHYVQQEESTYLFKQNEKQRMDAISKLFNIEKEMDQKVFFEKIKNKFIGKRNAITRSISSEKGKYKEDRTVTDVGETLYFPLIVNDSIQELAWDREVVKPLDRGVKEKYLEELDSIIQLITYFSEFKQEQKNYEIDRIISNEEKLKAIMVYSNFKDDYLEMTKQYKNQVKLSNLLEQLTNKEVIEKEIDFDFLFNNLAIVFDKEKLIEKIKLIKSIDKNANSLSKLVESMNKTREKLQRDFEQYLKSYPEKKRECPMCGNPKDSLDVLTAEIAAKTLDFEEDFDSATKRVAEEVENLYEEYLQEIMNQIEEKLKESNKLDEDFLQQLDLYKEVVTNFDKAKEWFQQYGINIDTYINTEKKYVKDLDEKFEQLKKEIMDKKIAVSDFCKERMSTFRRLYKDIFQKNDHVIEGLTVEKIEQKKRYLEYQYFLQSSQSFQKVQRLNNQLEKVNVIIESLGNIIKVYKEKINLYRGKMITDIEIPFYIYSGKIIQNHQRGIGVFIKEERDVNVENGEVQLKAISFVPSGKTDHDIVHSFSSGQLSSTVIAFTLALNKVYGNSGMLTLLIDDPVQTMDEMNLASFVELLRNDFSDRQIVLSTHEDKISLFMRYKFLKYDFSVGNINVKEQLYI</sequence>
<protein>
    <submittedName>
        <fullName evidence="3">Purine NTPase</fullName>
    </submittedName>
</protein>
<dbReference type="Proteomes" id="UP000001753">
    <property type="component" value="Chromosome"/>
</dbReference>
<dbReference type="PANTHER" id="PTHR32182">
    <property type="entry name" value="DNA REPLICATION AND REPAIR PROTEIN RECF"/>
    <property type="match status" value="1"/>
</dbReference>
<dbReference type="GO" id="GO:0016887">
    <property type="term" value="F:ATP hydrolysis activity"/>
    <property type="evidence" value="ECO:0007669"/>
    <property type="project" value="InterPro"/>
</dbReference>
<evidence type="ECO:0000259" key="2">
    <source>
        <dbReference type="Pfam" id="PF13476"/>
    </source>
</evidence>
<dbReference type="EMBL" id="ACMP01000068">
    <property type="protein sequence ID" value="EEL70778.1"/>
    <property type="molecule type" value="Genomic_DNA"/>
</dbReference>
<name>C2XU61_BACMY</name>
<dbReference type="HOGENOM" id="CLU_019883_0_0_9"/>
<organism evidence="3">
    <name type="scientific">Bacillus mycoides</name>
    <dbReference type="NCBI Taxonomy" id="1405"/>
    <lineage>
        <taxon>Bacteria</taxon>
        <taxon>Bacillati</taxon>
        <taxon>Bacillota</taxon>
        <taxon>Bacilli</taxon>
        <taxon>Bacillales</taxon>
        <taxon>Bacillaceae</taxon>
        <taxon>Bacillus</taxon>
        <taxon>Bacillus cereus group</taxon>
    </lineage>
</organism>
<comment type="caution">
    <text evidence="3">The sequence shown here is derived from an EMBL/GenBank/DDBJ whole genome shotgun (WGS) entry which is preliminary data.</text>
</comment>
<reference evidence="3" key="1">
    <citation type="journal article" date="2012" name="Genome Res.">
        <title>Genomic characterization of the Bacillus cereus sensu lato species: Backdrop to the evolution of Bacillus anthracis.</title>
        <authorList>
            <person name="Zwick M.E."/>
            <person name="Joseph S.J."/>
            <person name="Didelot X."/>
            <person name="Chen P.E."/>
            <person name="Bishop-Lilly K.A."/>
            <person name="Stewart A.C."/>
            <person name="Willner K."/>
            <person name="Nolan N."/>
            <person name="Lentz S."/>
            <person name="Thomason M.K."/>
            <person name="Sozhamannan S."/>
            <person name="Mateczun A.J."/>
            <person name="Du L."/>
            <person name="Read T.D."/>
        </authorList>
    </citation>
    <scope>NUCLEOTIDE SEQUENCE [LARGE SCALE GENOMIC DNA]</scope>
    <source>
        <strain evidence="3">AH603</strain>
    </source>
</reference>
<gene>
    <name evidence="3" type="ORF">bcere0026_22320</name>
</gene>
<dbReference type="Pfam" id="PF13476">
    <property type="entry name" value="AAA_23"/>
    <property type="match status" value="1"/>
</dbReference>
<feature type="coiled-coil region" evidence="1">
    <location>
        <begin position="514"/>
        <end position="541"/>
    </location>
</feature>